<dbReference type="Pfam" id="PF00954">
    <property type="entry name" value="S_locus_glycop"/>
    <property type="match status" value="1"/>
</dbReference>
<organism evidence="7 8">
    <name type="scientific">Elaeis guineensis var. tenera</name>
    <name type="common">Oil palm</name>
    <dbReference type="NCBI Taxonomy" id="51953"/>
    <lineage>
        <taxon>Eukaryota</taxon>
        <taxon>Viridiplantae</taxon>
        <taxon>Streptophyta</taxon>
        <taxon>Embryophyta</taxon>
        <taxon>Tracheophyta</taxon>
        <taxon>Spermatophyta</taxon>
        <taxon>Magnoliopsida</taxon>
        <taxon>Liliopsida</taxon>
        <taxon>Arecaceae</taxon>
        <taxon>Arecoideae</taxon>
        <taxon>Cocoseae</taxon>
        <taxon>Elaeidinae</taxon>
        <taxon>Elaeis</taxon>
    </lineage>
</organism>
<gene>
    <name evidence="8" type="primary">LOC105060144</name>
</gene>
<evidence type="ECO:0000313" key="8">
    <source>
        <dbReference type="RefSeq" id="XP_010942054.1"/>
    </source>
</evidence>
<reference evidence="8" key="1">
    <citation type="submission" date="2025-08" db="UniProtKB">
        <authorList>
            <consortium name="RefSeq"/>
        </authorList>
    </citation>
    <scope>IDENTIFICATION</scope>
</reference>
<feature type="domain" description="Bulb-type lectin" evidence="5">
    <location>
        <begin position="31"/>
        <end position="154"/>
    </location>
</feature>
<dbReference type="SMART" id="SM00473">
    <property type="entry name" value="PAN_AP"/>
    <property type="match status" value="1"/>
</dbReference>
<comment type="function">
    <text evidence="1">Involved in sporophytic self-incompatibility system (the inability of flowering plants to achieve self-fertilization).</text>
</comment>
<evidence type="ECO:0000256" key="1">
    <source>
        <dbReference type="ARBA" id="ARBA00003061"/>
    </source>
</evidence>
<dbReference type="Pfam" id="PF01453">
    <property type="entry name" value="B_lectin"/>
    <property type="match status" value="1"/>
</dbReference>
<dbReference type="InterPro" id="IPR035446">
    <property type="entry name" value="SLSG/EP1"/>
</dbReference>
<evidence type="ECO:0000256" key="4">
    <source>
        <dbReference type="SAM" id="SignalP"/>
    </source>
</evidence>
<dbReference type="InterPro" id="IPR000858">
    <property type="entry name" value="S_locus_glycoprot_dom"/>
</dbReference>
<evidence type="ECO:0000256" key="2">
    <source>
        <dbReference type="ARBA" id="ARBA00022729"/>
    </source>
</evidence>
<dbReference type="CDD" id="cd01098">
    <property type="entry name" value="PAN_AP_plant"/>
    <property type="match status" value="1"/>
</dbReference>
<proteinExistence type="predicted"/>
<evidence type="ECO:0000256" key="3">
    <source>
        <dbReference type="ARBA" id="ARBA00023157"/>
    </source>
</evidence>
<dbReference type="InParanoid" id="A0A6I9SM00"/>
<feature type="chain" id="PRO_5026923369" evidence="4">
    <location>
        <begin position="31"/>
        <end position="457"/>
    </location>
</feature>
<dbReference type="PANTHER" id="PTHR32444:SF247">
    <property type="entry name" value="OS01G0958200 PROTEIN"/>
    <property type="match status" value="1"/>
</dbReference>
<dbReference type="Pfam" id="PF08276">
    <property type="entry name" value="PAN_2"/>
    <property type="match status" value="1"/>
</dbReference>
<feature type="domain" description="Apple" evidence="6">
    <location>
        <begin position="347"/>
        <end position="431"/>
    </location>
</feature>
<dbReference type="GeneID" id="105060144"/>
<dbReference type="GO" id="GO:0048544">
    <property type="term" value="P:recognition of pollen"/>
    <property type="evidence" value="ECO:0007669"/>
    <property type="project" value="InterPro"/>
</dbReference>
<evidence type="ECO:0000259" key="6">
    <source>
        <dbReference type="PROSITE" id="PS50948"/>
    </source>
</evidence>
<accession>A0A6I9SM00</accession>
<dbReference type="Gene3D" id="2.90.10.10">
    <property type="entry name" value="Bulb-type lectin domain"/>
    <property type="match status" value="1"/>
</dbReference>
<dbReference type="GO" id="GO:0051707">
    <property type="term" value="P:response to other organism"/>
    <property type="evidence" value="ECO:0007669"/>
    <property type="project" value="UniProtKB-ARBA"/>
</dbReference>
<dbReference type="SUPFAM" id="SSF57414">
    <property type="entry name" value="Hairpin loop containing domain-like"/>
    <property type="match status" value="1"/>
</dbReference>
<evidence type="ECO:0000259" key="5">
    <source>
        <dbReference type="PROSITE" id="PS50927"/>
    </source>
</evidence>
<dbReference type="CDD" id="cd00028">
    <property type="entry name" value="B_lectin"/>
    <property type="match status" value="1"/>
</dbReference>
<dbReference type="InterPro" id="IPR036426">
    <property type="entry name" value="Bulb-type_lectin_dom_sf"/>
</dbReference>
<dbReference type="PIRSF" id="PIRSF002686">
    <property type="entry name" value="SLG"/>
    <property type="match status" value="1"/>
</dbReference>
<dbReference type="FunFam" id="2.90.10.10:FF:000002">
    <property type="entry name" value="Serine/threonine-protein kinase"/>
    <property type="match status" value="1"/>
</dbReference>
<dbReference type="PROSITE" id="PS50927">
    <property type="entry name" value="BULB_LECTIN"/>
    <property type="match status" value="1"/>
</dbReference>
<dbReference type="Proteomes" id="UP000504607">
    <property type="component" value="Unplaced"/>
</dbReference>
<feature type="signal peptide" evidence="4">
    <location>
        <begin position="1"/>
        <end position="30"/>
    </location>
</feature>
<dbReference type="InterPro" id="IPR003609">
    <property type="entry name" value="Pan_app"/>
</dbReference>
<dbReference type="AlphaFoldDB" id="A0A6I9SM00"/>
<keyword evidence="3" id="KW-1015">Disulfide bond</keyword>
<dbReference type="KEGG" id="egu:105060144"/>
<dbReference type="PROSITE" id="PS50948">
    <property type="entry name" value="PAN"/>
    <property type="match status" value="1"/>
</dbReference>
<protein>
    <submittedName>
        <fullName evidence="8">G-type lectin S-receptor-like serine/threonine-protein kinase At2g19130</fullName>
    </submittedName>
</protein>
<evidence type="ECO:0000313" key="7">
    <source>
        <dbReference type="Proteomes" id="UP000504607"/>
    </source>
</evidence>
<keyword evidence="2 4" id="KW-0732">Signal</keyword>
<keyword evidence="7" id="KW-1185">Reference proteome</keyword>
<dbReference type="RefSeq" id="XP_010942054.1">
    <property type="nucleotide sequence ID" value="XM_010943752.1"/>
</dbReference>
<name>A0A6I9SM00_ELAGV</name>
<dbReference type="SMART" id="SM00108">
    <property type="entry name" value="B_lectin"/>
    <property type="match status" value="1"/>
</dbReference>
<dbReference type="SUPFAM" id="SSF51110">
    <property type="entry name" value="alpha-D-mannose-specific plant lectins"/>
    <property type="match status" value="1"/>
</dbReference>
<sequence>MDTEIKPCSSLSILLLFFLFSSLNIQHCGAADNLSFGEALSGNQTIVSKEGNFELGFFTPGNSRNYYIGIWYKTIPGQTVIWVANRETPISDTSSAELKISEDGKLVLLNSSKIPVWSSNSTASTSNSTVAVLLDTGNLVIRNGVTSNRHRLIWQSFDHPTDTVMPGGCLGLNKITGERQSITSWENSDNPAPGPFTGSTDPDGSNQFVLLWNGSEIWRCELWNGQFYPPIPGTQSSSPIKFTFVNNKQRNCAMYTVLDSSFITRSVIHSSGLLRQWFWVNSTQEWRTYYTVPYFQCDDSQCGAFGICDQQSPNICRCSYGFEPASAKEWELNVWRSGCVRKTSLRCGNKSSADGEGDKFFEMTHMRLPANPWYLTVRSAEDCEQACLNNCSCNAYAYGGGCSIWTGDLQNLEQVYDGVYEKETLNYEEVVGVLRSNEQREKIRKKDPNSEVLAVNE</sequence>
<dbReference type="InterPro" id="IPR001480">
    <property type="entry name" value="Bulb-type_lectin_dom"/>
</dbReference>
<dbReference type="OrthoDB" id="643280at2759"/>
<dbReference type="PANTHER" id="PTHR32444">
    <property type="entry name" value="BULB-TYPE LECTIN DOMAIN-CONTAINING PROTEIN"/>
    <property type="match status" value="1"/>
</dbReference>